<dbReference type="InterPro" id="IPR051681">
    <property type="entry name" value="Ser/Thr_Kinases-Pseudokinases"/>
</dbReference>
<dbReference type="GO" id="GO:0016301">
    <property type="term" value="F:kinase activity"/>
    <property type="evidence" value="ECO:0007669"/>
    <property type="project" value="UniProtKB-KW"/>
</dbReference>
<dbReference type="SMART" id="SM00220">
    <property type="entry name" value="S_TKc"/>
    <property type="match status" value="1"/>
</dbReference>
<dbReference type="PROSITE" id="PS50011">
    <property type="entry name" value="PROTEIN_KINASE_DOM"/>
    <property type="match status" value="1"/>
</dbReference>
<dbReference type="PANTHER" id="PTHR44329">
    <property type="entry name" value="SERINE/THREONINE-PROTEIN KINASE TNNI3K-RELATED"/>
    <property type="match status" value="1"/>
</dbReference>
<evidence type="ECO:0000256" key="2">
    <source>
        <dbReference type="ARBA" id="ARBA00022741"/>
    </source>
</evidence>
<gene>
    <name evidence="7" type="ORF">SO694_00031395</name>
</gene>
<keyword evidence="3 7" id="KW-0418">Kinase</keyword>
<dbReference type="InterPro" id="IPR000719">
    <property type="entry name" value="Prot_kinase_dom"/>
</dbReference>
<accession>A0ABR1FJM4</accession>
<evidence type="ECO:0000256" key="5">
    <source>
        <dbReference type="SAM" id="MobiDB-lite"/>
    </source>
</evidence>
<comment type="caution">
    <text evidence="7">The sequence shown here is derived from an EMBL/GenBank/DDBJ whole genome shotgun (WGS) entry which is preliminary data.</text>
</comment>
<organism evidence="7 8">
    <name type="scientific">Aureococcus anophagefferens</name>
    <name type="common">Harmful bloom alga</name>
    <dbReference type="NCBI Taxonomy" id="44056"/>
    <lineage>
        <taxon>Eukaryota</taxon>
        <taxon>Sar</taxon>
        <taxon>Stramenopiles</taxon>
        <taxon>Ochrophyta</taxon>
        <taxon>Pelagophyceae</taxon>
        <taxon>Pelagomonadales</taxon>
        <taxon>Pelagomonadaceae</taxon>
        <taxon>Aureococcus</taxon>
    </lineage>
</organism>
<dbReference type="InterPro" id="IPR011009">
    <property type="entry name" value="Kinase-like_dom_sf"/>
</dbReference>
<evidence type="ECO:0000259" key="6">
    <source>
        <dbReference type="PROSITE" id="PS50011"/>
    </source>
</evidence>
<proteinExistence type="predicted"/>
<evidence type="ECO:0000313" key="8">
    <source>
        <dbReference type="Proteomes" id="UP001363151"/>
    </source>
</evidence>
<feature type="region of interest" description="Disordered" evidence="5">
    <location>
        <begin position="1"/>
        <end position="26"/>
    </location>
</feature>
<evidence type="ECO:0000256" key="1">
    <source>
        <dbReference type="ARBA" id="ARBA00022679"/>
    </source>
</evidence>
<sequence>MDDPRGVESSAIMVEAAPEPRRPSKRQSLVQFFTGAKAEAAPPKRHSKTSVLEMWGVIDEAEAHMTRRKQTHRTSFFVREPGETPDWLDGRRLSVRHEHDPTFSIEDDFGEGGEDDVHTTRRALPRHLLDDGFVIPSFDAAGLADVSEAPVGRGSQAAVFRCRVPFGRRAGETFALKVLRKELAFLDDECAAFVREVHFLGRIRHEHVCETLGCGTTRDNLPCLLLSWCETDVTRALELREVGGDDGAARRVRLAWPSLERLRLLSEFASALDFLHSGAAIPATVVLHRDLKPDNLGLTDAGQLKLLDFGLAVALRKDTNRATGRYELTGGTGSRRYMAPEICRDLPYGVAARVAADVYSFAVVAFEVAALAGRPFREYSRKEHAARVVERGARPPIPQTWKAPFRSLLAQAWHPDQDDRCTMSHARAVLDGVLAVAGDDEDPLLPPPPERGCACAVM</sequence>
<reference evidence="7 8" key="1">
    <citation type="submission" date="2024-03" db="EMBL/GenBank/DDBJ databases">
        <title>Aureococcus anophagefferens CCMP1851 and Kratosvirus quantuckense: Draft genome of a second virus-susceptible host strain in the model system.</title>
        <authorList>
            <person name="Chase E."/>
            <person name="Truchon A.R."/>
            <person name="Schepens W."/>
            <person name="Wilhelm S.W."/>
        </authorList>
    </citation>
    <scope>NUCLEOTIDE SEQUENCE [LARGE SCALE GENOMIC DNA]</scope>
    <source>
        <strain evidence="7 8">CCMP1851</strain>
    </source>
</reference>
<evidence type="ECO:0000256" key="3">
    <source>
        <dbReference type="ARBA" id="ARBA00022777"/>
    </source>
</evidence>
<dbReference type="Gene3D" id="1.10.510.10">
    <property type="entry name" value="Transferase(Phosphotransferase) domain 1"/>
    <property type="match status" value="1"/>
</dbReference>
<dbReference type="Proteomes" id="UP001363151">
    <property type="component" value="Unassembled WGS sequence"/>
</dbReference>
<protein>
    <submittedName>
        <fullName evidence="7">Protein kinase</fullName>
    </submittedName>
</protein>
<dbReference type="Gene3D" id="3.30.200.20">
    <property type="entry name" value="Phosphorylase Kinase, domain 1"/>
    <property type="match status" value="1"/>
</dbReference>
<evidence type="ECO:0000313" key="7">
    <source>
        <dbReference type="EMBL" id="KAK7232091.1"/>
    </source>
</evidence>
<keyword evidence="1" id="KW-0808">Transferase</keyword>
<keyword evidence="4" id="KW-0067">ATP-binding</keyword>
<dbReference type="PANTHER" id="PTHR44329:SF288">
    <property type="entry name" value="MITOGEN-ACTIVATED PROTEIN KINASE KINASE KINASE 20"/>
    <property type="match status" value="1"/>
</dbReference>
<evidence type="ECO:0000256" key="4">
    <source>
        <dbReference type="ARBA" id="ARBA00022840"/>
    </source>
</evidence>
<keyword evidence="2" id="KW-0547">Nucleotide-binding</keyword>
<name>A0ABR1FJM4_AURAN</name>
<dbReference type="Pfam" id="PF00069">
    <property type="entry name" value="Pkinase"/>
    <property type="match status" value="1"/>
</dbReference>
<dbReference type="SUPFAM" id="SSF56112">
    <property type="entry name" value="Protein kinase-like (PK-like)"/>
    <property type="match status" value="1"/>
</dbReference>
<keyword evidence="8" id="KW-1185">Reference proteome</keyword>
<feature type="domain" description="Protein kinase" evidence="6">
    <location>
        <begin position="145"/>
        <end position="445"/>
    </location>
</feature>
<dbReference type="EMBL" id="JBBJCI010000371">
    <property type="protein sequence ID" value="KAK7232091.1"/>
    <property type="molecule type" value="Genomic_DNA"/>
</dbReference>